<dbReference type="PANTHER" id="PTHR22899">
    <property type="entry name" value="CYCLIN-RELATED F-BOX FAMILY"/>
    <property type="match status" value="1"/>
</dbReference>
<proteinExistence type="predicted"/>
<dbReference type="Pfam" id="PF00646">
    <property type="entry name" value="F-box"/>
    <property type="match status" value="1"/>
</dbReference>
<dbReference type="HOGENOM" id="CLU_028840_1_3_1"/>
<evidence type="ECO:0000313" key="2">
    <source>
        <dbReference type="EMBL" id="EGT46687.1"/>
    </source>
</evidence>
<gene>
    <name evidence="2" type="ORF">CAEBREN_24142</name>
</gene>
<dbReference type="InParanoid" id="G0MX96"/>
<dbReference type="AlphaFoldDB" id="G0MX96"/>
<dbReference type="InterPro" id="IPR053222">
    <property type="entry name" value="Zygotic_Embryogenesis-Asso"/>
</dbReference>
<protein>
    <recommendedName>
        <fullName evidence="1">F-box domain-containing protein</fullName>
    </recommendedName>
</protein>
<dbReference type="Pfam" id="PF07735">
    <property type="entry name" value="FBA_2"/>
    <property type="match status" value="1"/>
</dbReference>
<evidence type="ECO:0000259" key="1">
    <source>
        <dbReference type="PROSITE" id="PS50181"/>
    </source>
</evidence>
<dbReference type="FunCoup" id="G0MX96">
    <property type="interactions" value="1098"/>
</dbReference>
<evidence type="ECO:0000313" key="3">
    <source>
        <dbReference type="Proteomes" id="UP000008068"/>
    </source>
</evidence>
<dbReference type="eggNOG" id="ENOG502TKA0">
    <property type="taxonomic scope" value="Eukaryota"/>
</dbReference>
<accession>G0MX96</accession>
<name>G0MX96_CAEBE</name>
<reference evidence="3" key="1">
    <citation type="submission" date="2011-07" db="EMBL/GenBank/DDBJ databases">
        <authorList>
            <consortium name="Caenorhabditis brenneri Sequencing and Analysis Consortium"/>
            <person name="Wilson R.K."/>
        </authorList>
    </citation>
    <scope>NUCLEOTIDE SEQUENCE [LARGE SCALE GENOMIC DNA]</scope>
    <source>
        <strain evidence="3">PB2801</strain>
    </source>
</reference>
<dbReference type="EMBL" id="GL379818">
    <property type="protein sequence ID" value="EGT46687.1"/>
    <property type="molecule type" value="Genomic_DNA"/>
</dbReference>
<organism evidence="3">
    <name type="scientific">Caenorhabditis brenneri</name>
    <name type="common">Nematode worm</name>
    <dbReference type="NCBI Taxonomy" id="135651"/>
    <lineage>
        <taxon>Eukaryota</taxon>
        <taxon>Metazoa</taxon>
        <taxon>Ecdysozoa</taxon>
        <taxon>Nematoda</taxon>
        <taxon>Chromadorea</taxon>
        <taxon>Rhabditida</taxon>
        <taxon>Rhabditina</taxon>
        <taxon>Rhabditomorpha</taxon>
        <taxon>Rhabditoidea</taxon>
        <taxon>Rhabditidae</taxon>
        <taxon>Peloderinae</taxon>
        <taxon>Caenorhabditis</taxon>
    </lineage>
</organism>
<dbReference type="PROSITE" id="PS50181">
    <property type="entry name" value="FBOX"/>
    <property type="match status" value="1"/>
</dbReference>
<dbReference type="Proteomes" id="UP000008068">
    <property type="component" value="Unassembled WGS sequence"/>
</dbReference>
<dbReference type="PANTHER" id="PTHR22899:SF1">
    <property type="entry name" value="F-BOX ASSOCIATED DOMAIN-CONTAINING PROTEIN"/>
    <property type="match status" value="1"/>
</dbReference>
<dbReference type="STRING" id="135651.G0MX96"/>
<feature type="domain" description="F-box" evidence="1">
    <location>
        <begin position="4"/>
        <end position="51"/>
    </location>
</feature>
<dbReference type="InterPro" id="IPR001810">
    <property type="entry name" value="F-box_dom"/>
</dbReference>
<dbReference type="OMA" id="PERAIMT"/>
<keyword evidence="3" id="KW-1185">Reference proteome</keyword>
<sequence length="314" mass="35809">MDSTLPLFQLPERAIMTSLKYCGVPELIIFSILSKRAKHMVKSDKRNARSIEIINYTGCIVVLYSGPTIMFGESQQRDCDVESLTPCTLRATKAFPPSEISFTVPGFGGVKNWLEHFMFIFNHPMANVSFGPRDLWKYSLESVRSLLKGLPIGNLRVFENACEIIRNFPIMHFLHIDKTDLEPELPEAELNFIKKVLVGNMDSLKVYRVVPIDLNTLLTFNSSDIRFNRTSITDKQLNTFLKLWLNGAKQNLRSVYIDFVGQRRRGLFLNTSVIMKGIKIEGSTNGRRFDIQKRDGTFGDVIISPCSFELRVVN</sequence>
<dbReference type="InterPro" id="IPR012885">
    <property type="entry name" value="F-box_Sdz-33"/>
</dbReference>